<feature type="transmembrane region" description="Helical" evidence="1">
    <location>
        <begin position="77"/>
        <end position="99"/>
    </location>
</feature>
<name>A0A645GLG7_9ZZZZ</name>
<protein>
    <submittedName>
        <fullName evidence="2">Uncharacterized protein</fullName>
    </submittedName>
</protein>
<evidence type="ECO:0000256" key="1">
    <source>
        <dbReference type="SAM" id="Phobius"/>
    </source>
</evidence>
<gene>
    <name evidence="2" type="ORF">SDC9_171972</name>
</gene>
<proteinExistence type="predicted"/>
<accession>A0A645GLG7</accession>
<keyword evidence="1" id="KW-1133">Transmembrane helix</keyword>
<keyword evidence="1" id="KW-0812">Transmembrane</keyword>
<sequence>MIVKVSAKHGSKDKPKRTIVNIDCPGGLSGIQKMEQEGADFRLAHFFDWTIIIIAEKYCQLPQVFLDSMRGQASQTYLIVGSFMDFFICHGIISLKVMVPL</sequence>
<comment type="caution">
    <text evidence="2">The sequence shown here is derived from an EMBL/GenBank/DDBJ whole genome shotgun (WGS) entry which is preliminary data.</text>
</comment>
<reference evidence="2" key="1">
    <citation type="submission" date="2019-08" db="EMBL/GenBank/DDBJ databases">
        <authorList>
            <person name="Kucharzyk K."/>
            <person name="Murdoch R.W."/>
            <person name="Higgins S."/>
            <person name="Loffler F."/>
        </authorList>
    </citation>
    <scope>NUCLEOTIDE SEQUENCE</scope>
</reference>
<keyword evidence="1" id="KW-0472">Membrane</keyword>
<dbReference type="EMBL" id="VSSQ01073468">
    <property type="protein sequence ID" value="MPN24573.1"/>
    <property type="molecule type" value="Genomic_DNA"/>
</dbReference>
<evidence type="ECO:0000313" key="2">
    <source>
        <dbReference type="EMBL" id="MPN24573.1"/>
    </source>
</evidence>
<dbReference type="AlphaFoldDB" id="A0A645GLG7"/>
<organism evidence="2">
    <name type="scientific">bioreactor metagenome</name>
    <dbReference type="NCBI Taxonomy" id="1076179"/>
    <lineage>
        <taxon>unclassified sequences</taxon>
        <taxon>metagenomes</taxon>
        <taxon>ecological metagenomes</taxon>
    </lineage>
</organism>